<organism evidence="4 5">
    <name type="scientific">Necator americanus</name>
    <name type="common">Human hookworm</name>
    <dbReference type="NCBI Taxonomy" id="51031"/>
    <lineage>
        <taxon>Eukaryota</taxon>
        <taxon>Metazoa</taxon>
        <taxon>Ecdysozoa</taxon>
        <taxon>Nematoda</taxon>
        <taxon>Chromadorea</taxon>
        <taxon>Rhabditida</taxon>
        <taxon>Rhabditina</taxon>
        <taxon>Rhabditomorpha</taxon>
        <taxon>Strongyloidea</taxon>
        <taxon>Ancylostomatidae</taxon>
        <taxon>Bunostominae</taxon>
        <taxon>Necator</taxon>
    </lineage>
</organism>
<feature type="chain" id="PRO_5047285296" description="Trypsin Inhibitor like cysteine rich domain protein" evidence="3">
    <location>
        <begin position="22"/>
        <end position="150"/>
    </location>
</feature>
<dbReference type="Gene3D" id="2.10.25.10">
    <property type="entry name" value="Laminin"/>
    <property type="match status" value="2"/>
</dbReference>
<dbReference type="PANTHER" id="PTHR23259:SF70">
    <property type="entry name" value="ACCESSORY GLAND PROTEIN ACP62F-RELATED"/>
    <property type="match status" value="1"/>
</dbReference>
<evidence type="ECO:0000256" key="1">
    <source>
        <dbReference type="ARBA" id="ARBA00022900"/>
    </source>
</evidence>
<evidence type="ECO:0000256" key="3">
    <source>
        <dbReference type="SAM" id="SignalP"/>
    </source>
</evidence>
<gene>
    <name evidence="4" type="primary">Necator_chrI.g412</name>
    <name evidence="4" type="ORF">RB195_004290</name>
</gene>
<accession>A0ABR1BJ03</accession>
<feature type="signal peptide" evidence="3">
    <location>
        <begin position="1"/>
        <end position="21"/>
    </location>
</feature>
<evidence type="ECO:0000313" key="5">
    <source>
        <dbReference type="Proteomes" id="UP001303046"/>
    </source>
</evidence>
<evidence type="ECO:0000256" key="2">
    <source>
        <dbReference type="ARBA" id="ARBA00023157"/>
    </source>
</evidence>
<dbReference type="InterPro" id="IPR051368">
    <property type="entry name" value="SerProtInhib-TIL_Domain"/>
</dbReference>
<dbReference type="SUPFAM" id="SSF57567">
    <property type="entry name" value="Serine protease inhibitors"/>
    <property type="match status" value="2"/>
</dbReference>
<sequence>MSKVFTVLVFCVMILHFFVSAYRYRPWTKSSCDDNKVYRTGDSCEPTCYGASTICPREVIFDCLCDKGTYRTLDGKCVLDCSDDRLARTFSICGENEVIGTGDLCERSCYVNIEHCPPAHEHACICKEGFYRTLFGKCVADCSADEFFGR</sequence>
<keyword evidence="3" id="KW-0732">Signal</keyword>
<protein>
    <recommendedName>
        <fullName evidence="6">Trypsin Inhibitor like cysteine rich domain protein</fullName>
    </recommendedName>
</protein>
<keyword evidence="1" id="KW-0722">Serine protease inhibitor</keyword>
<keyword evidence="5" id="KW-1185">Reference proteome</keyword>
<dbReference type="EMBL" id="JAVFWL010000001">
    <property type="protein sequence ID" value="KAK6725875.1"/>
    <property type="molecule type" value="Genomic_DNA"/>
</dbReference>
<comment type="caution">
    <text evidence="4">The sequence shown here is derived from an EMBL/GenBank/DDBJ whole genome shotgun (WGS) entry which is preliminary data.</text>
</comment>
<evidence type="ECO:0000313" key="4">
    <source>
        <dbReference type="EMBL" id="KAK6725875.1"/>
    </source>
</evidence>
<keyword evidence="1" id="KW-0646">Protease inhibitor</keyword>
<reference evidence="4 5" key="1">
    <citation type="submission" date="2023-08" db="EMBL/GenBank/DDBJ databases">
        <title>A Necator americanus chromosomal reference genome.</title>
        <authorList>
            <person name="Ilik V."/>
            <person name="Petrzelkova K.J."/>
            <person name="Pardy F."/>
            <person name="Fuh T."/>
            <person name="Niatou-Singa F.S."/>
            <person name="Gouil Q."/>
            <person name="Baker L."/>
            <person name="Ritchie M.E."/>
            <person name="Jex A.R."/>
            <person name="Gazzola D."/>
            <person name="Li H."/>
            <person name="Toshio Fujiwara R."/>
            <person name="Zhan B."/>
            <person name="Aroian R.V."/>
            <person name="Pafco B."/>
            <person name="Schwarz E.M."/>
        </authorList>
    </citation>
    <scope>NUCLEOTIDE SEQUENCE [LARGE SCALE GENOMIC DNA]</scope>
    <source>
        <strain evidence="4 5">Aroian</strain>
        <tissue evidence="4">Whole animal</tissue>
    </source>
</reference>
<keyword evidence="2" id="KW-1015">Disulfide bond</keyword>
<proteinExistence type="predicted"/>
<dbReference type="CDD" id="cd19941">
    <property type="entry name" value="TIL"/>
    <property type="match status" value="1"/>
</dbReference>
<dbReference type="InterPro" id="IPR036084">
    <property type="entry name" value="Ser_inhib-like_sf"/>
</dbReference>
<dbReference type="Proteomes" id="UP001303046">
    <property type="component" value="Unassembled WGS sequence"/>
</dbReference>
<name>A0ABR1BJ03_NECAM</name>
<dbReference type="PANTHER" id="PTHR23259">
    <property type="entry name" value="RIDDLE"/>
    <property type="match status" value="1"/>
</dbReference>
<evidence type="ECO:0008006" key="6">
    <source>
        <dbReference type="Google" id="ProtNLM"/>
    </source>
</evidence>